<sequence length="99" mass="10210">MGPVKSAIVEKLTEGLQPVSIEVTDNSSAHAGHSGNPSGSSDAESHFTVDVVSAKFEGVKAVGRHRLVYELIDAEMKGTSVPGHPGVHALVIKAKAPGE</sequence>
<feature type="compositionally biased region" description="Polar residues" evidence="2">
    <location>
        <begin position="23"/>
        <end position="42"/>
    </location>
</feature>
<dbReference type="GO" id="GO:0016226">
    <property type="term" value="P:iron-sulfur cluster assembly"/>
    <property type="evidence" value="ECO:0007669"/>
    <property type="project" value="TreeGrafter"/>
</dbReference>
<proteinExistence type="inferred from homology"/>
<dbReference type="PANTHER" id="PTHR46230">
    <property type="match status" value="1"/>
</dbReference>
<dbReference type="SUPFAM" id="SSF82657">
    <property type="entry name" value="BolA-like"/>
    <property type="match status" value="1"/>
</dbReference>
<dbReference type="AlphaFoldDB" id="A0A830HCV9"/>
<dbReference type="Gene3D" id="3.30.300.90">
    <property type="entry name" value="BolA-like"/>
    <property type="match status" value="1"/>
</dbReference>
<dbReference type="OrthoDB" id="411584at2759"/>
<organism evidence="3 4">
    <name type="scientific">Pycnococcus provasolii</name>
    <dbReference type="NCBI Taxonomy" id="41880"/>
    <lineage>
        <taxon>Eukaryota</taxon>
        <taxon>Viridiplantae</taxon>
        <taxon>Chlorophyta</taxon>
        <taxon>Pseudoscourfieldiophyceae</taxon>
        <taxon>Pseudoscourfieldiales</taxon>
        <taxon>Pycnococcaceae</taxon>
        <taxon>Pycnococcus</taxon>
    </lineage>
</organism>
<reference evidence="3" key="1">
    <citation type="submission" date="2020-10" db="EMBL/GenBank/DDBJ databases">
        <title>Unveiling of a novel bifunctional photoreceptor, Dualchrome1, isolated from a cosmopolitan green alga.</title>
        <authorList>
            <person name="Suzuki S."/>
            <person name="Kawachi M."/>
        </authorList>
    </citation>
    <scope>NUCLEOTIDE SEQUENCE</scope>
    <source>
        <strain evidence="3">NIES 2893</strain>
    </source>
</reference>
<evidence type="ECO:0000256" key="1">
    <source>
        <dbReference type="RuleBase" id="RU003860"/>
    </source>
</evidence>
<comment type="caution">
    <text evidence="3">The sequence shown here is derived from an EMBL/GenBank/DDBJ whole genome shotgun (WGS) entry which is preliminary data.</text>
</comment>
<dbReference type="PANTHER" id="PTHR46230:SF7">
    <property type="entry name" value="BOLA-LIKE PROTEIN 1"/>
    <property type="match status" value="1"/>
</dbReference>
<feature type="region of interest" description="Disordered" evidence="2">
    <location>
        <begin position="21"/>
        <end position="44"/>
    </location>
</feature>
<dbReference type="Proteomes" id="UP000660262">
    <property type="component" value="Unassembled WGS sequence"/>
</dbReference>
<keyword evidence="4" id="KW-1185">Reference proteome</keyword>
<evidence type="ECO:0000256" key="2">
    <source>
        <dbReference type="SAM" id="MobiDB-lite"/>
    </source>
</evidence>
<evidence type="ECO:0000313" key="3">
    <source>
        <dbReference type="EMBL" id="GHP04904.1"/>
    </source>
</evidence>
<name>A0A830HCV9_9CHLO</name>
<dbReference type="InterPro" id="IPR002634">
    <property type="entry name" value="BolA"/>
</dbReference>
<dbReference type="InterPro" id="IPR036065">
    <property type="entry name" value="BolA-like_sf"/>
</dbReference>
<comment type="similarity">
    <text evidence="1">Belongs to the BolA/IbaG family.</text>
</comment>
<protein>
    <recommendedName>
        <fullName evidence="5">BolA-like protein</fullName>
    </recommendedName>
</protein>
<dbReference type="Pfam" id="PF01722">
    <property type="entry name" value="BolA"/>
    <property type="match status" value="1"/>
</dbReference>
<evidence type="ECO:0000313" key="4">
    <source>
        <dbReference type="Proteomes" id="UP000660262"/>
    </source>
</evidence>
<dbReference type="EMBL" id="BNJQ01000009">
    <property type="protein sequence ID" value="GHP04904.1"/>
    <property type="molecule type" value="Genomic_DNA"/>
</dbReference>
<accession>A0A830HCV9</accession>
<evidence type="ECO:0008006" key="5">
    <source>
        <dbReference type="Google" id="ProtNLM"/>
    </source>
</evidence>
<dbReference type="PIRSF" id="PIRSF003113">
    <property type="entry name" value="BolA"/>
    <property type="match status" value="1"/>
</dbReference>
<gene>
    <name evidence="3" type="ORF">PPROV_000365600</name>
</gene>